<dbReference type="NCBIfam" id="TIGR00096">
    <property type="entry name" value="16S rRNA (cytidine(1402)-2'-O)-methyltransferase"/>
    <property type="match status" value="1"/>
</dbReference>
<dbReference type="FunFam" id="3.30.950.10:FF:000002">
    <property type="entry name" value="Ribosomal RNA small subunit methyltransferase I"/>
    <property type="match status" value="1"/>
</dbReference>
<keyword evidence="5 6" id="KW-0949">S-adenosyl-L-methionine</keyword>
<comment type="function">
    <text evidence="6">Catalyzes the 2'-O-methylation of the ribose of cytidine 1402 (C1402) in 16S rRNA.</text>
</comment>
<dbReference type="Pfam" id="PF00590">
    <property type="entry name" value="TP_methylase"/>
    <property type="match status" value="1"/>
</dbReference>
<evidence type="ECO:0000313" key="8">
    <source>
        <dbReference type="EMBL" id="RCW63066.1"/>
    </source>
</evidence>
<dbReference type="EMBL" id="QPJJ01000020">
    <property type="protein sequence ID" value="RCW63066.1"/>
    <property type="molecule type" value="Genomic_DNA"/>
</dbReference>
<dbReference type="PIRSF" id="PIRSF005917">
    <property type="entry name" value="MTase_YraL"/>
    <property type="match status" value="1"/>
</dbReference>
<keyword evidence="9" id="KW-1185">Reference proteome</keyword>
<dbReference type="EC" id="2.1.1.198" evidence="6"/>
<dbReference type="PANTHER" id="PTHR46111">
    <property type="entry name" value="RIBOSOMAL RNA SMALL SUBUNIT METHYLTRANSFERASE I"/>
    <property type="match status" value="1"/>
</dbReference>
<dbReference type="Proteomes" id="UP000252585">
    <property type="component" value="Unassembled WGS sequence"/>
</dbReference>
<evidence type="ECO:0000256" key="5">
    <source>
        <dbReference type="ARBA" id="ARBA00022691"/>
    </source>
</evidence>
<evidence type="ECO:0000256" key="3">
    <source>
        <dbReference type="ARBA" id="ARBA00022603"/>
    </source>
</evidence>
<comment type="similarity">
    <text evidence="6">Belongs to the methyltransferase superfamily. RsmI family.</text>
</comment>
<name>A0A368X794_9BACI</name>
<proteinExistence type="inferred from homology"/>
<dbReference type="Gene3D" id="3.40.1010.10">
    <property type="entry name" value="Cobalt-precorrin-4 Transmethylase, Domain 1"/>
    <property type="match status" value="1"/>
</dbReference>
<dbReference type="PROSITE" id="PS01296">
    <property type="entry name" value="RSMI"/>
    <property type="match status" value="1"/>
</dbReference>
<comment type="subcellular location">
    <subcellularLocation>
        <location evidence="6">Cytoplasm</location>
    </subcellularLocation>
</comment>
<dbReference type="InterPro" id="IPR018063">
    <property type="entry name" value="SAM_MeTrfase_RsmI_CS"/>
</dbReference>
<dbReference type="SUPFAM" id="SSF53790">
    <property type="entry name" value="Tetrapyrrole methylase"/>
    <property type="match status" value="1"/>
</dbReference>
<dbReference type="InterPro" id="IPR014777">
    <property type="entry name" value="4pyrrole_Mease_sub1"/>
</dbReference>
<gene>
    <name evidence="6" type="primary">rsmI</name>
    <name evidence="8" type="ORF">DFR57_12047</name>
</gene>
<sequence length="292" mass="32985">MRATSSFQGESEFGTLYIVPTPIGNLNDITIRALEILKEADAIAAEDTRNTGRLLHHFEISKPMISYHEHNKRERQSTLINDLKEGKLIALVSDAGMPGISDPGSDLVKAAIDEEITVVVLPGANAALAGLVGSGLPTENFYFHGFLARKNKEKKAAIEKLKLMTCTIIFYESPHRLVETLEFLHEHLGNRNVSIARELTKRYEEYIRGELAEVVEWARERTLKGEFCIVVEGLDEETLEQEAWWQNTSLKKHVEKIIDEEGLSSKEAIKEVATIRGLKKREVYQAYHLNEE</sequence>
<dbReference type="InterPro" id="IPR014776">
    <property type="entry name" value="4pyrrole_Mease_sub2"/>
</dbReference>
<evidence type="ECO:0000259" key="7">
    <source>
        <dbReference type="Pfam" id="PF00590"/>
    </source>
</evidence>
<organism evidence="8 9">
    <name type="scientific">Saliterribacillus persicus</name>
    <dbReference type="NCBI Taxonomy" id="930114"/>
    <lineage>
        <taxon>Bacteria</taxon>
        <taxon>Bacillati</taxon>
        <taxon>Bacillota</taxon>
        <taxon>Bacilli</taxon>
        <taxon>Bacillales</taxon>
        <taxon>Bacillaceae</taxon>
        <taxon>Saliterribacillus</taxon>
    </lineage>
</organism>
<comment type="catalytic activity">
    <reaction evidence="6">
        <text>cytidine(1402) in 16S rRNA + S-adenosyl-L-methionine = 2'-O-methylcytidine(1402) in 16S rRNA + S-adenosyl-L-homocysteine + H(+)</text>
        <dbReference type="Rhea" id="RHEA:42924"/>
        <dbReference type="Rhea" id="RHEA-COMP:10285"/>
        <dbReference type="Rhea" id="RHEA-COMP:10286"/>
        <dbReference type="ChEBI" id="CHEBI:15378"/>
        <dbReference type="ChEBI" id="CHEBI:57856"/>
        <dbReference type="ChEBI" id="CHEBI:59789"/>
        <dbReference type="ChEBI" id="CHEBI:74495"/>
        <dbReference type="ChEBI" id="CHEBI:82748"/>
        <dbReference type="EC" id="2.1.1.198"/>
    </reaction>
</comment>
<feature type="domain" description="Tetrapyrrole methylase" evidence="7">
    <location>
        <begin position="15"/>
        <end position="214"/>
    </location>
</feature>
<dbReference type="FunFam" id="3.40.1010.10:FF:000002">
    <property type="entry name" value="Ribosomal RNA small subunit methyltransferase I"/>
    <property type="match status" value="1"/>
</dbReference>
<evidence type="ECO:0000256" key="1">
    <source>
        <dbReference type="ARBA" id="ARBA00022490"/>
    </source>
</evidence>
<keyword evidence="3 6" id="KW-0489">Methyltransferase</keyword>
<dbReference type="InterPro" id="IPR000878">
    <property type="entry name" value="4pyrrol_Mease"/>
</dbReference>
<dbReference type="InterPro" id="IPR035996">
    <property type="entry name" value="4pyrrol_Methylase_sf"/>
</dbReference>
<protein>
    <recommendedName>
        <fullName evidence="6">Ribosomal RNA small subunit methyltransferase I</fullName>
        <ecNumber evidence="6">2.1.1.198</ecNumber>
    </recommendedName>
    <alternativeName>
        <fullName evidence="6">16S rRNA 2'-O-ribose C1402 methyltransferase</fullName>
    </alternativeName>
    <alternativeName>
        <fullName evidence="6">rRNA (cytidine-2'-O-)-methyltransferase RsmI</fullName>
    </alternativeName>
</protein>
<dbReference type="PANTHER" id="PTHR46111:SF1">
    <property type="entry name" value="RIBOSOMAL RNA SMALL SUBUNIT METHYLTRANSFERASE I"/>
    <property type="match status" value="1"/>
</dbReference>
<keyword evidence="4 6" id="KW-0808">Transferase</keyword>
<dbReference type="RefSeq" id="WP_114354380.1">
    <property type="nucleotide sequence ID" value="NZ_QPJJ01000020.1"/>
</dbReference>
<evidence type="ECO:0000256" key="6">
    <source>
        <dbReference type="HAMAP-Rule" id="MF_01877"/>
    </source>
</evidence>
<dbReference type="GO" id="GO:0070677">
    <property type="term" value="F:rRNA (cytosine-2'-O-)-methyltransferase activity"/>
    <property type="evidence" value="ECO:0007669"/>
    <property type="project" value="UniProtKB-UniRule"/>
</dbReference>
<evidence type="ECO:0000256" key="4">
    <source>
        <dbReference type="ARBA" id="ARBA00022679"/>
    </source>
</evidence>
<evidence type="ECO:0000313" key="9">
    <source>
        <dbReference type="Proteomes" id="UP000252585"/>
    </source>
</evidence>
<dbReference type="InterPro" id="IPR008189">
    <property type="entry name" value="rRNA_ssu_MeTfrase_I"/>
</dbReference>
<dbReference type="Gene3D" id="3.30.950.10">
    <property type="entry name" value="Methyltransferase, Cobalt-precorrin-4 Transmethylase, Domain 2"/>
    <property type="match status" value="1"/>
</dbReference>
<keyword evidence="1 6" id="KW-0963">Cytoplasm</keyword>
<dbReference type="CDD" id="cd11648">
    <property type="entry name" value="RsmI"/>
    <property type="match status" value="1"/>
</dbReference>
<keyword evidence="2 6" id="KW-0698">rRNA processing</keyword>
<accession>A0A368X794</accession>
<dbReference type="HAMAP" id="MF_01877">
    <property type="entry name" value="16SrRNA_methyltr_I"/>
    <property type="match status" value="1"/>
</dbReference>
<comment type="caution">
    <text evidence="8">The sequence shown here is derived from an EMBL/GenBank/DDBJ whole genome shotgun (WGS) entry which is preliminary data.</text>
</comment>
<reference evidence="8 9" key="1">
    <citation type="submission" date="2018-07" db="EMBL/GenBank/DDBJ databases">
        <title>Genomic Encyclopedia of Type Strains, Phase IV (KMG-IV): sequencing the most valuable type-strain genomes for metagenomic binning, comparative biology and taxonomic classification.</title>
        <authorList>
            <person name="Goeker M."/>
        </authorList>
    </citation>
    <scope>NUCLEOTIDE SEQUENCE [LARGE SCALE GENOMIC DNA]</scope>
    <source>
        <strain evidence="8 9">DSM 27696</strain>
    </source>
</reference>
<dbReference type="AlphaFoldDB" id="A0A368X794"/>
<evidence type="ECO:0000256" key="2">
    <source>
        <dbReference type="ARBA" id="ARBA00022552"/>
    </source>
</evidence>
<dbReference type="OrthoDB" id="9809084at2"/>
<dbReference type="GO" id="GO:0005737">
    <property type="term" value="C:cytoplasm"/>
    <property type="evidence" value="ECO:0007669"/>
    <property type="project" value="UniProtKB-SubCell"/>
</dbReference>